<accession>A0AAX3I9J7</accession>
<proteinExistence type="predicted"/>
<dbReference type="Pfam" id="PF06980">
    <property type="entry name" value="DUF1302"/>
    <property type="match status" value="1"/>
</dbReference>
<sequence>MSAWINRLRIKTKGGYMKPINKQRREQAWQTLALLVLVGQGGTALAAAIELPNSDYRLRWDNTLRYALGMRMEDQDRRIMNNPSYDESDGKFDKGDIVTNRVDILSEIDFSYRKEWGARVSAAGWFDQAYHDDSVRSHIAGYQSSYDSDRYSGEVKRYAAGPSGEILDAFLWKNFRVGDTSINVKAGRHTNYWGEGLLFGAHAVSYSQAPLDGAKAVTSPGIETKEVFLPIGQISAKAQATDNLTLAAQYFYEWDYTRLPYGGTYFGAADPFFEGPDRLPVAPGFSLKRENSKFGRDSANWGVMAKYEIEAISSNVGLYYRQFDDYQPWLAPEVSAATGSYRLVYPRNVKLVGLSFSRVFDTVSVGSEVSYRKGGALNAVGIDPTDNEGPRGDTLHFVANAVYGVPRNFIANNATLVAEFAYSHLRKVTDHEELYLGEHNNNCVDPRVGTPGSGDKRDGCSTRNYAAMAVNYTPQYLSVFPSWDMTVPLTVNYGLSGNAASAGGGNEGALTWSAGVQLTYAQRYEFGLRYADSDAQSKRIPGDTIGGNGAVGGTDRGWLAFTFKTSI</sequence>
<protein>
    <submittedName>
        <fullName evidence="1">Anaerobic dehydrogenase</fullName>
    </submittedName>
</protein>
<dbReference type="Proteomes" id="UP000306562">
    <property type="component" value="Chromosome"/>
</dbReference>
<evidence type="ECO:0000313" key="1">
    <source>
        <dbReference type="EMBL" id="VTR01885.1"/>
    </source>
</evidence>
<evidence type="ECO:0000313" key="2">
    <source>
        <dbReference type="Proteomes" id="UP000306562"/>
    </source>
</evidence>
<dbReference type="AlphaFoldDB" id="A0AAX3I9J7"/>
<dbReference type="InterPro" id="IPR010727">
    <property type="entry name" value="DUF1302"/>
</dbReference>
<gene>
    <name evidence="1" type="ORF">NCTC10696_03682</name>
</gene>
<name>A0AAX3I9J7_9PSED</name>
<dbReference type="EMBL" id="LR590482">
    <property type="protein sequence ID" value="VTR01885.1"/>
    <property type="molecule type" value="Genomic_DNA"/>
</dbReference>
<organism evidence="1 2">
    <name type="scientific">Pseudomonas synxantha</name>
    <dbReference type="NCBI Taxonomy" id="47883"/>
    <lineage>
        <taxon>Bacteria</taxon>
        <taxon>Pseudomonadati</taxon>
        <taxon>Pseudomonadota</taxon>
        <taxon>Gammaproteobacteria</taxon>
        <taxon>Pseudomonadales</taxon>
        <taxon>Pseudomonadaceae</taxon>
        <taxon>Pseudomonas</taxon>
    </lineage>
</organism>
<reference evidence="1 2" key="1">
    <citation type="submission" date="2019-05" db="EMBL/GenBank/DDBJ databases">
        <authorList>
            <consortium name="Pathogen Informatics"/>
        </authorList>
    </citation>
    <scope>NUCLEOTIDE SEQUENCE [LARGE SCALE GENOMIC DNA]</scope>
    <source>
        <strain evidence="1 2">NCTC10696</strain>
    </source>
</reference>